<gene>
    <name evidence="3" type="ORF">U6A24_05170</name>
</gene>
<dbReference type="Proteomes" id="UP001327027">
    <property type="component" value="Unassembled WGS sequence"/>
</dbReference>
<sequence length="441" mass="45420">MKFQNLFKTLLIILSVVIVSSCSDDDDTTFDENSTTIAQFVANNPNYSSLLAALEKAELVETLSSTTGSFTVFAPNNAAFDAFLTDLGVTLDDLTKEDLTPILLNHVIGSEVTSSQLSTGYVSNESGVSTYINTSSGVVINGDVTVTTADIDQSNGVIHAVDKVIAVPTLLDFVTADPDLSSLGIVATADVAAALSGDTTLTLLAPTDAAFGGVDLSGLSDDEVENTLLNHVIAGENLSSGLATGYGNTLATYGGTDNNLSIYINTSDGVTFNGTSSVQTADVVASNGVMHIVNAVITLPTVVTFAVADADNFSTLVAALTDLTPNTDFAQILSTTGEAPAPFTVFAPTNTAFAAITVPDNEDDIVPILNYHVVGGQNVRSTDLVDGTVETLNGDVTINASAPSVQGGGNDTASNIIVVDVQAINGVIHAIDQVLLPPTMM</sequence>
<name>A0ABU5ZT77_9FLAO</name>
<keyword evidence="1" id="KW-0732">Signal</keyword>
<reference evidence="3 4" key="1">
    <citation type="journal article" date="2013" name="Int. J. Syst. Evol. Microbiol.">
        <title>Aquimarina gracilis sp. nov., isolated from the gut microflora of a mussel, Mytilus coruscus, and emended description of Aquimarina spongiae.</title>
        <authorList>
            <person name="Park S.C."/>
            <person name="Choe H.N."/>
            <person name="Baik K.S."/>
            <person name="Seong C.N."/>
        </authorList>
    </citation>
    <scope>NUCLEOTIDE SEQUENCE [LARGE SCALE GENOMIC DNA]</scope>
    <source>
        <strain evidence="3 4">PSC32</strain>
    </source>
</reference>
<dbReference type="EMBL" id="JAYKLX010000002">
    <property type="protein sequence ID" value="MEB3344838.1"/>
    <property type="molecule type" value="Genomic_DNA"/>
</dbReference>
<dbReference type="InterPro" id="IPR000782">
    <property type="entry name" value="FAS1_domain"/>
</dbReference>
<dbReference type="RefSeq" id="WP_324178875.1">
    <property type="nucleotide sequence ID" value="NZ_BAABAW010000003.1"/>
</dbReference>
<feature type="domain" description="FAS1" evidence="2">
    <location>
        <begin position="300"/>
        <end position="435"/>
    </location>
</feature>
<dbReference type="InterPro" id="IPR050904">
    <property type="entry name" value="Adhesion/Biosynth-related"/>
</dbReference>
<evidence type="ECO:0000259" key="2">
    <source>
        <dbReference type="PROSITE" id="PS50213"/>
    </source>
</evidence>
<proteinExistence type="predicted"/>
<dbReference type="PROSITE" id="PS50213">
    <property type="entry name" value="FAS1"/>
    <property type="match status" value="3"/>
</dbReference>
<evidence type="ECO:0000256" key="1">
    <source>
        <dbReference type="SAM" id="SignalP"/>
    </source>
</evidence>
<organism evidence="3 4">
    <name type="scientific">Aquimarina gracilis</name>
    <dbReference type="NCBI Taxonomy" id="874422"/>
    <lineage>
        <taxon>Bacteria</taxon>
        <taxon>Pseudomonadati</taxon>
        <taxon>Bacteroidota</taxon>
        <taxon>Flavobacteriia</taxon>
        <taxon>Flavobacteriales</taxon>
        <taxon>Flavobacteriaceae</taxon>
        <taxon>Aquimarina</taxon>
    </lineage>
</organism>
<comment type="caution">
    <text evidence="3">The sequence shown here is derived from an EMBL/GenBank/DDBJ whole genome shotgun (WGS) entry which is preliminary data.</text>
</comment>
<dbReference type="PANTHER" id="PTHR10900">
    <property type="entry name" value="PERIOSTIN-RELATED"/>
    <property type="match status" value="1"/>
</dbReference>
<dbReference type="SUPFAM" id="SSF82153">
    <property type="entry name" value="FAS1 domain"/>
    <property type="match status" value="3"/>
</dbReference>
<evidence type="ECO:0000313" key="4">
    <source>
        <dbReference type="Proteomes" id="UP001327027"/>
    </source>
</evidence>
<evidence type="ECO:0000313" key="3">
    <source>
        <dbReference type="EMBL" id="MEB3344838.1"/>
    </source>
</evidence>
<keyword evidence="4" id="KW-1185">Reference proteome</keyword>
<dbReference type="Gene3D" id="2.30.180.10">
    <property type="entry name" value="FAS1 domain"/>
    <property type="match status" value="3"/>
</dbReference>
<accession>A0ABU5ZT77</accession>
<feature type="chain" id="PRO_5045214646" evidence="1">
    <location>
        <begin position="24"/>
        <end position="441"/>
    </location>
</feature>
<dbReference type="SMART" id="SM00554">
    <property type="entry name" value="FAS1"/>
    <property type="match status" value="3"/>
</dbReference>
<dbReference type="PROSITE" id="PS51257">
    <property type="entry name" value="PROKAR_LIPOPROTEIN"/>
    <property type="match status" value="1"/>
</dbReference>
<dbReference type="Pfam" id="PF02469">
    <property type="entry name" value="Fasciclin"/>
    <property type="match status" value="3"/>
</dbReference>
<dbReference type="PANTHER" id="PTHR10900:SF77">
    <property type="entry name" value="FI19380P1"/>
    <property type="match status" value="1"/>
</dbReference>
<dbReference type="InterPro" id="IPR036378">
    <property type="entry name" value="FAS1_dom_sf"/>
</dbReference>
<feature type="domain" description="FAS1" evidence="2">
    <location>
        <begin position="34"/>
        <end position="165"/>
    </location>
</feature>
<protein>
    <submittedName>
        <fullName evidence="3">Fasciclin domain-containing protein</fullName>
    </submittedName>
</protein>
<feature type="domain" description="FAS1" evidence="2">
    <location>
        <begin position="167"/>
        <end position="297"/>
    </location>
</feature>
<feature type="signal peptide" evidence="1">
    <location>
        <begin position="1"/>
        <end position="23"/>
    </location>
</feature>